<keyword evidence="8" id="KW-1185">Reference proteome</keyword>
<dbReference type="EMBL" id="JPMV01000035">
    <property type="protein sequence ID" value="KGI80154.1"/>
    <property type="molecule type" value="Genomic_DNA"/>
</dbReference>
<dbReference type="InterPro" id="IPR015882">
    <property type="entry name" value="HEX_bac_N"/>
</dbReference>
<dbReference type="InterPro" id="IPR017853">
    <property type="entry name" value="GH"/>
</dbReference>
<dbReference type="InterPro" id="IPR029018">
    <property type="entry name" value="Hex-like_dom2"/>
</dbReference>
<keyword evidence="5" id="KW-0732">Signal</keyword>
<dbReference type="Gene3D" id="1.20.58.460">
    <property type="entry name" value="Hyaluronidase post-catalytic domain-like"/>
    <property type="match status" value="1"/>
</dbReference>
<evidence type="ECO:0000256" key="1">
    <source>
        <dbReference type="ARBA" id="ARBA00022801"/>
    </source>
</evidence>
<dbReference type="Gene3D" id="3.20.20.80">
    <property type="entry name" value="Glycosidases"/>
    <property type="match status" value="1"/>
</dbReference>
<dbReference type="Pfam" id="PF07555">
    <property type="entry name" value="NAGidase"/>
    <property type="match status" value="1"/>
</dbReference>
<organism evidence="7 8">
    <name type="scientific">Actinopolyspora erythraea</name>
    <dbReference type="NCBI Taxonomy" id="414996"/>
    <lineage>
        <taxon>Bacteria</taxon>
        <taxon>Bacillati</taxon>
        <taxon>Actinomycetota</taxon>
        <taxon>Actinomycetes</taxon>
        <taxon>Actinopolysporales</taxon>
        <taxon>Actinopolysporaceae</taxon>
        <taxon>Actinopolyspora</taxon>
    </lineage>
</organism>
<evidence type="ECO:0000256" key="4">
    <source>
        <dbReference type="SAM" id="MobiDB-lite"/>
    </source>
</evidence>
<dbReference type="SUPFAM" id="SSF51445">
    <property type="entry name" value="(Trans)glycosidases"/>
    <property type="match status" value="1"/>
</dbReference>
<feature type="region of interest" description="Disordered" evidence="4">
    <location>
        <begin position="32"/>
        <end position="60"/>
    </location>
</feature>
<name>A0ABR4X0H9_9ACTN</name>
<reference evidence="7 8" key="1">
    <citation type="journal article" date="2014" name="PLoS ONE">
        <title>Identification and Characterization of a New Erythromycin Biosynthetic Gene Cluster in Actinopolyspora erythraea YIM90600, a Novel Erythronolide-Producing Halophilic Actinomycete Isolated from Salt Field.</title>
        <authorList>
            <person name="Chen D."/>
            <person name="Feng J."/>
            <person name="Huang L."/>
            <person name="Zhang Q."/>
            <person name="Wu J."/>
            <person name="Zhu X."/>
            <person name="Duan Y."/>
            <person name="Xu Z."/>
        </authorList>
    </citation>
    <scope>NUCLEOTIDE SEQUENCE [LARGE SCALE GENOMIC DNA]</scope>
    <source>
        <strain evidence="7 8">YIM90600</strain>
    </source>
</reference>
<feature type="region of interest" description="Disordered" evidence="4">
    <location>
        <begin position="645"/>
        <end position="665"/>
    </location>
</feature>
<evidence type="ECO:0000256" key="5">
    <source>
        <dbReference type="SAM" id="SignalP"/>
    </source>
</evidence>
<dbReference type="Pfam" id="PF02838">
    <property type="entry name" value="Glyco_hydro_20b"/>
    <property type="match status" value="1"/>
</dbReference>
<dbReference type="RefSeq" id="WP_192827177.1">
    <property type="nucleotide sequence ID" value="NZ_CP022752.1"/>
</dbReference>
<gene>
    <name evidence="7" type="ORF">IL38_18585</name>
</gene>
<keyword evidence="1 3" id="KW-0378">Hydrolase</keyword>
<evidence type="ECO:0000256" key="3">
    <source>
        <dbReference type="PROSITE-ProRule" id="PRU01353"/>
    </source>
</evidence>
<dbReference type="PROSITE" id="PS52009">
    <property type="entry name" value="GH84"/>
    <property type="match status" value="1"/>
</dbReference>
<feature type="chain" id="PRO_5045399417" evidence="5">
    <location>
        <begin position="27"/>
        <end position="683"/>
    </location>
</feature>
<sequence>MNRFRRTSRRSAVLASLSCVLALLLAGCTGDGSPAPESTERQEASEDAPSPGGEGLPDVVPRPSQLVATGGDVRVSGTVSLVADPAVVPATRDLAVRVLRAAGAEEVVVRDPGRRVEDSTLRVRLGSRWAPAMVKAFQDTELEFPSDDEEELAPESYALSVRRGQNPEIVLGGVNPAGTYYAVQTLRQLATPGRVAGVAVLDEPELPTRGVIEGFYGSPWTHAERMDQLAFYGAVKLNSYVYAPKNDPYHRDRWRDPYPAEQLRRLRDLQQQAAENYVKLTFALSPGKSICFSDPADWNALTDKLSSLYDIGVRSFSIPFDDIDYTEWNCPSDRAEYGAPSAAAAGEAQARLLNRLQREFVARHHAAMPLQTVPTEYSDTEDSPYKSALRERLDPRIELMWTGEGVIPESITVDDAASAEQVWGRKTILWDNYPVNDYDATEGRLMLGPYAERQPGLGEELEGLVINPMNQAAASKVVEISAADFAWNSSEFDEQRAWREAAEYLAGDRFRGDEQRLTPDSETVNALMVFFDLNHTAVLPDGEPWLRPAPELRRRLDEFRKSWSGDAANRKRAVAELRGYAQSVADAPERIRKGAPEDFVADVRPWLRAAGLWGDALLATLDGLSARASGDSEAAAENFRRATELADRAGSVRTEPGETRPQGPVRLADGVLDTFVRQAPDMR</sequence>
<dbReference type="Proteomes" id="UP000029737">
    <property type="component" value="Unassembled WGS sequence"/>
</dbReference>
<feature type="domain" description="GH84" evidence="6">
    <location>
        <begin position="207"/>
        <end position="490"/>
    </location>
</feature>
<dbReference type="Gene3D" id="3.30.379.10">
    <property type="entry name" value="Chitobiase/beta-hexosaminidase domain 2-like"/>
    <property type="match status" value="1"/>
</dbReference>
<feature type="active site" description="Proton donor" evidence="3">
    <location>
        <position position="322"/>
    </location>
</feature>
<feature type="signal peptide" evidence="5">
    <location>
        <begin position="1"/>
        <end position="26"/>
    </location>
</feature>
<evidence type="ECO:0000313" key="8">
    <source>
        <dbReference type="Proteomes" id="UP000029737"/>
    </source>
</evidence>
<comment type="caution">
    <text evidence="7">The sequence shown here is derived from an EMBL/GenBank/DDBJ whole genome shotgun (WGS) entry which is preliminary data.</text>
</comment>
<evidence type="ECO:0000313" key="7">
    <source>
        <dbReference type="EMBL" id="KGI80154.1"/>
    </source>
</evidence>
<dbReference type="SUPFAM" id="SSF140657">
    <property type="entry name" value="Hyaluronidase post-catalytic domain-like"/>
    <property type="match status" value="1"/>
</dbReference>
<evidence type="ECO:0000259" key="6">
    <source>
        <dbReference type="PROSITE" id="PS52009"/>
    </source>
</evidence>
<dbReference type="PROSITE" id="PS51257">
    <property type="entry name" value="PROKAR_LIPOPROTEIN"/>
    <property type="match status" value="1"/>
</dbReference>
<proteinExistence type="inferred from homology"/>
<comment type="similarity">
    <text evidence="3">Belongs to the glycosyl hydrolase 84 family.</text>
</comment>
<protein>
    <submittedName>
        <fullName evidence="7">Beta-N-acetylglucosaminidase</fullName>
    </submittedName>
</protein>
<evidence type="ECO:0000256" key="2">
    <source>
        <dbReference type="ARBA" id="ARBA00023295"/>
    </source>
</evidence>
<dbReference type="InterPro" id="IPR011496">
    <property type="entry name" value="O-GlcNAcase_cat"/>
</dbReference>
<keyword evidence="2 3" id="KW-0326">Glycosidase</keyword>
<dbReference type="PANTHER" id="PTHR13170">
    <property type="entry name" value="O-GLCNACASE"/>
    <property type="match status" value="1"/>
</dbReference>
<dbReference type="InterPro" id="IPR051822">
    <property type="entry name" value="Glycosyl_Hydrolase_84"/>
</dbReference>
<dbReference type="SUPFAM" id="SSF55545">
    <property type="entry name" value="beta-N-acetylhexosaminidase-like domain"/>
    <property type="match status" value="1"/>
</dbReference>
<accession>A0ABR4X0H9</accession>
<dbReference type="PANTHER" id="PTHR13170:SF16">
    <property type="entry name" value="PROTEIN O-GLCNACASE"/>
    <property type="match status" value="1"/>
</dbReference>